<keyword evidence="3" id="KW-0653">Protein transport</keyword>
<evidence type="ECO:0008006" key="6">
    <source>
        <dbReference type="Google" id="ProtNLM"/>
    </source>
</evidence>
<dbReference type="InterPro" id="IPR016123">
    <property type="entry name" value="Mog1/PsbP_a/b/a-sand"/>
</dbReference>
<dbReference type="Gene3D" id="3.40.1000.10">
    <property type="entry name" value="Mog1/PsbP, alpha/beta/alpha sandwich"/>
    <property type="match status" value="1"/>
</dbReference>
<gene>
    <name evidence="4" type="ORF">D9Q98_005926</name>
</gene>
<dbReference type="GO" id="GO:0005634">
    <property type="term" value="C:nucleus"/>
    <property type="evidence" value="ECO:0007669"/>
    <property type="project" value="TreeGrafter"/>
</dbReference>
<evidence type="ECO:0000313" key="4">
    <source>
        <dbReference type="EMBL" id="KAI3436509.1"/>
    </source>
</evidence>
<dbReference type="GO" id="GO:0006606">
    <property type="term" value="P:protein import into nucleus"/>
    <property type="evidence" value="ECO:0007669"/>
    <property type="project" value="TreeGrafter"/>
</dbReference>
<dbReference type="EMBL" id="SIDB01000002">
    <property type="protein sequence ID" value="KAI3436509.1"/>
    <property type="molecule type" value="Genomic_DNA"/>
</dbReference>
<proteinExistence type="inferred from homology"/>
<protein>
    <recommendedName>
        <fullName evidence="6">Ran guanine nucleotide release factor</fullName>
    </recommendedName>
</protein>
<dbReference type="GO" id="GO:0031267">
    <property type="term" value="F:small GTPase binding"/>
    <property type="evidence" value="ECO:0007669"/>
    <property type="project" value="TreeGrafter"/>
</dbReference>
<sequence length="197" mass="21470">MIDDTLVQRSLFGGAVQLHFPLRLVDISDFRPVPDHQEVFADASLDQSLVVEIVEHQPVPDAEAASFFFHDQAANNEAQHAQIDMQHVLSQQDVPDLPPDCFKAILVGQQAVTKGRRGSDALNKVHIILCCIRLPQHGSDLLLTLNSPIFISEKSAAAEHAGAGFKGAHLTAPALFKQIISSLRINDWGLFGDRPGA</sequence>
<accession>A0A9D4TWI2</accession>
<keyword evidence="2" id="KW-0813">Transport</keyword>
<organism evidence="4 5">
    <name type="scientific">Chlorella vulgaris</name>
    <name type="common">Green alga</name>
    <dbReference type="NCBI Taxonomy" id="3077"/>
    <lineage>
        <taxon>Eukaryota</taxon>
        <taxon>Viridiplantae</taxon>
        <taxon>Chlorophyta</taxon>
        <taxon>core chlorophytes</taxon>
        <taxon>Trebouxiophyceae</taxon>
        <taxon>Chlorellales</taxon>
        <taxon>Chlorellaceae</taxon>
        <taxon>Chlorella clade</taxon>
        <taxon>Chlorella</taxon>
    </lineage>
</organism>
<comment type="caution">
    <text evidence="4">The sequence shown here is derived from an EMBL/GenBank/DDBJ whole genome shotgun (WGS) entry which is preliminary data.</text>
</comment>
<dbReference type="PANTHER" id="PTHR15837:SF0">
    <property type="entry name" value="RAN GUANINE NUCLEOTIDE RELEASE FACTOR"/>
    <property type="match status" value="1"/>
</dbReference>
<name>A0A9D4TWI2_CHLVU</name>
<dbReference type="AlphaFoldDB" id="A0A9D4TWI2"/>
<evidence type="ECO:0000313" key="5">
    <source>
        <dbReference type="Proteomes" id="UP001055712"/>
    </source>
</evidence>
<reference evidence="4" key="2">
    <citation type="submission" date="2020-11" db="EMBL/GenBank/DDBJ databases">
        <authorList>
            <person name="Cecchin M."/>
            <person name="Marcolungo L."/>
            <person name="Rossato M."/>
            <person name="Girolomoni L."/>
            <person name="Cosentino E."/>
            <person name="Cuine S."/>
            <person name="Li-Beisson Y."/>
            <person name="Delledonne M."/>
            <person name="Ballottari M."/>
        </authorList>
    </citation>
    <scope>NUCLEOTIDE SEQUENCE</scope>
    <source>
        <strain evidence="4">211/11P</strain>
        <tissue evidence="4">Whole cell</tissue>
    </source>
</reference>
<dbReference type="SUPFAM" id="SSF55724">
    <property type="entry name" value="Mog1p/PsbP-like"/>
    <property type="match status" value="1"/>
</dbReference>
<dbReference type="GO" id="GO:0005085">
    <property type="term" value="F:guanyl-nucleotide exchange factor activity"/>
    <property type="evidence" value="ECO:0007669"/>
    <property type="project" value="TreeGrafter"/>
</dbReference>
<dbReference type="Proteomes" id="UP001055712">
    <property type="component" value="Unassembled WGS sequence"/>
</dbReference>
<reference evidence="4" key="1">
    <citation type="journal article" date="2019" name="Plant J.">
        <title>Chlorella vulgaris genome assembly and annotation reveals the molecular basis for metabolic acclimation to high light conditions.</title>
        <authorList>
            <person name="Cecchin M."/>
            <person name="Marcolungo L."/>
            <person name="Rossato M."/>
            <person name="Girolomoni L."/>
            <person name="Cosentino E."/>
            <person name="Cuine S."/>
            <person name="Li-Beisson Y."/>
            <person name="Delledonne M."/>
            <person name="Ballottari M."/>
        </authorList>
    </citation>
    <scope>NUCLEOTIDE SEQUENCE</scope>
    <source>
        <strain evidence="4">211/11P</strain>
    </source>
</reference>
<comment type="similarity">
    <text evidence="1">Belongs to the MOG1 family.</text>
</comment>
<keyword evidence="5" id="KW-1185">Reference proteome</keyword>
<evidence type="ECO:0000256" key="3">
    <source>
        <dbReference type="ARBA" id="ARBA00022927"/>
    </source>
</evidence>
<evidence type="ECO:0000256" key="2">
    <source>
        <dbReference type="ARBA" id="ARBA00022448"/>
    </source>
</evidence>
<evidence type="ECO:0000256" key="1">
    <source>
        <dbReference type="ARBA" id="ARBA00010307"/>
    </source>
</evidence>
<dbReference type="InterPro" id="IPR007681">
    <property type="entry name" value="Mog1"/>
</dbReference>
<dbReference type="Pfam" id="PF04603">
    <property type="entry name" value="Mog1"/>
    <property type="match status" value="1"/>
</dbReference>
<dbReference type="OrthoDB" id="10255285at2759"/>
<dbReference type="PANTHER" id="PTHR15837">
    <property type="entry name" value="RAN GUANINE NUCLEOTIDE RELEASE FACTOR"/>
    <property type="match status" value="1"/>
</dbReference>